<sequence>MIIPPDPEKNPDYFSASSSTPSLVPPPSETSDTANPSHARHRNRAFGYPYSDDLGVGFTGEALPPYARRSTSLEHDRNQNLVDVFADPPRPQSISIPNRRPSSPESESDQSLTPIASTSTSVGIPHLIPSPSTTTAAVASSSKIWEGNSTSTSSATSTSTSRGKRRVLGIPKGFRKWWKRYHKWVYAVLIALLICVGLVIGLMVGLNVGSHKRPPPPSSSSTPWNDYDPDGKKTTIDWSGDSNMNLTYDQSRDGPSPDEGNMTHCNLFTALNSSSDPYNLLSVPFPASNLWVQTFDFPIDCNSTRPSLLSDFLITARGLGSSGTIEFVGTEASETVLEGGAEGMIRVDVVIRYSGAQNLSDMMRVCQMVRGDGAQSVGIYTAQETDSKASNPYMLNPLYMPSIQVVVRFPPSVLSQKSRPLWLPNVQLNVDRSAVRVGYLENVVECGVFGVTSGRGGLVAGYLTAEDVTVLTGSNSIRGTFNVSSSLSLNSTAGTIIAHVILHDATNTSSPGLTVSPSSLMYRDTTTTTTTTQTQQQPLIKTTFYTAEGFVGISYLSQPTTVSLSSLVYTASGDIQVALHPNYVGPFLIKDIWGQVRLSSPKPIPNDDPLDQGRSRTIITGPLQVDDGSLSAEYCLNATMLAMSGKWISGMAYWVDTNTEYDKTTTTTTTTTLVTAQDVQNSLDSQQDQNELVILGAWGDVTLSVDGS</sequence>
<evidence type="ECO:0008006" key="5">
    <source>
        <dbReference type="Google" id="ProtNLM"/>
    </source>
</evidence>
<comment type="caution">
    <text evidence="3">The sequence shown here is derived from an EMBL/GenBank/DDBJ whole genome shotgun (WGS) entry which is preliminary data.</text>
</comment>
<dbReference type="AlphaFoldDB" id="A0A1Y2ASA8"/>
<keyword evidence="4" id="KW-1185">Reference proteome</keyword>
<evidence type="ECO:0000256" key="2">
    <source>
        <dbReference type="SAM" id="Phobius"/>
    </source>
</evidence>
<dbReference type="Proteomes" id="UP000193986">
    <property type="component" value="Unassembled WGS sequence"/>
</dbReference>
<accession>A0A1Y2ASA8</accession>
<feature type="region of interest" description="Disordered" evidence="1">
    <location>
        <begin position="210"/>
        <end position="259"/>
    </location>
</feature>
<keyword evidence="2" id="KW-0472">Membrane</keyword>
<dbReference type="InParanoid" id="A0A1Y2ASA8"/>
<feature type="compositionally biased region" description="Low complexity" evidence="1">
    <location>
        <begin position="129"/>
        <end position="142"/>
    </location>
</feature>
<protein>
    <recommendedName>
        <fullName evidence="5">Transmembrane protein</fullName>
    </recommendedName>
</protein>
<gene>
    <name evidence="3" type="ORF">BCR39DRAFT_544074</name>
</gene>
<feature type="compositionally biased region" description="Low complexity" evidence="1">
    <location>
        <begin position="92"/>
        <end position="111"/>
    </location>
</feature>
<dbReference type="EMBL" id="MCFC01000057">
    <property type="protein sequence ID" value="ORY25431.1"/>
    <property type="molecule type" value="Genomic_DNA"/>
</dbReference>
<feature type="compositionally biased region" description="Polar residues" evidence="1">
    <location>
        <begin position="236"/>
        <end position="249"/>
    </location>
</feature>
<reference evidence="3 4" key="1">
    <citation type="submission" date="2016-07" db="EMBL/GenBank/DDBJ databases">
        <title>Pervasive Adenine N6-methylation of Active Genes in Fungi.</title>
        <authorList>
            <consortium name="DOE Joint Genome Institute"/>
            <person name="Mondo S.J."/>
            <person name="Dannebaum R.O."/>
            <person name="Kuo R.C."/>
            <person name="Labutti K."/>
            <person name="Haridas S."/>
            <person name="Kuo A."/>
            <person name="Salamov A."/>
            <person name="Ahrendt S.R."/>
            <person name="Lipzen A."/>
            <person name="Sullivan W."/>
            <person name="Andreopoulos W.B."/>
            <person name="Clum A."/>
            <person name="Lindquist E."/>
            <person name="Daum C."/>
            <person name="Ramamoorthy G.K."/>
            <person name="Gryganskyi A."/>
            <person name="Culley D."/>
            <person name="Magnuson J.K."/>
            <person name="James T.Y."/>
            <person name="O'Malley M.A."/>
            <person name="Stajich J.E."/>
            <person name="Spatafora J.W."/>
            <person name="Visel A."/>
            <person name="Grigoriev I.V."/>
        </authorList>
    </citation>
    <scope>NUCLEOTIDE SEQUENCE [LARGE SCALE GENOMIC DNA]</scope>
    <source>
        <strain evidence="3 4">68-887.2</strain>
    </source>
</reference>
<feature type="transmembrane region" description="Helical" evidence="2">
    <location>
        <begin position="184"/>
        <end position="206"/>
    </location>
</feature>
<dbReference type="OrthoDB" id="5570013at2759"/>
<feature type="compositionally biased region" description="Low complexity" evidence="1">
    <location>
        <begin position="149"/>
        <end position="161"/>
    </location>
</feature>
<name>A0A1Y2ASA8_9TREE</name>
<organism evidence="3 4">
    <name type="scientific">Naematelia encephala</name>
    <dbReference type="NCBI Taxonomy" id="71784"/>
    <lineage>
        <taxon>Eukaryota</taxon>
        <taxon>Fungi</taxon>
        <taxon>Dikarya</taxon>
        <taxon>Basidiomycota</taxon>
        <taxon>Agaricomycotina</taxon>
        <taxon>Tremellomycetes</taxon>
        <taxon>Tremellales</taxon>
        <taxon>Naemateliaceae</taxon>
        <taxon>Naematelia</taxon>
    </lineage>
</organism>
<feature type="region of interest" description="Disordered" evidence="1">
    <location>
        <begin position="83"/>
        <end position="164"/>
    </location>
</feature>
<keyword evidence="2" id="KW-0812">Transmembrane</keyword>
<feature type="compositionally biased region" description="Polar residues" evidence="1">
    <location>
        <begin position="112"/>
        <end position="122"/>
    </location>
</feature>
<dbReference type="STRING" id="71784.A0A1Y2ASA8"/>
<evidence type="ECO:0000256" key="1">
    <source>
        <dbReference type="SAM" id="MobiDB-lite"/>
    </source>
</evidence>
<keyword evidence="2" id="KW-1133">Transmembrane helix</keyword>
<feature type="region of interest" description="Disordered" evidence="1">
    <location>
        <begin position="1"/>
        <end position="63"/>
    </location>
</feature>
<evidence type="ECO:0000313" key="3">
    <source>
        <dbReference type="EMBL" id="ORY25431.1"/>
    </source>
</evidence>
<evidence type="ECO:0000313" key="4">
    <source>
        <dbReference type="Proteomes" id="UP000193986"/>
    </source>
</evidence>
<proteinExistence type="predicted"/>
<feature type="compositionally biased region" description="Basic and acidic residues" evidence="1">
    <location>
        <begin position="1"/>
        <end position="11"/>
    </location>
</feature>